<feature type="non-terminal residue" evidence="3">
    <location>
        <position position="1"/>
    </location>
</feature>
<sequence>AAIVLGHGNRPGRPHRSKPAKELGAAETGDYANAPAWFKRGVEASMLAPSALGKQPFRFTLLADVRTVRAVALEVVQREI</sequence>
<dbReference type="Proteomes" id="UP001197847">
    <property type="component" value="Unassembled WGS sequence"/>
</dbReference>
<accession>A0AAW4WW65</accession>
<feature type="region of interest" description="Disordered" evidence="1">
    <location>
        <begin position="1"/>
        <end position="26"/>
    </location>
</feature>
<protein>
    <recommendedName>
        <fullName evidence="2">Putative nitroreductase TM1586 domain-containing protein</fullName>
    </recommendedName>
</protein>
<dbReference type="AlphaFoldDB" id="A0AAW4WW65"/>
<organism evidence="3 4">
    <name type="scientific">Agathobacter rectalis</name>
    <dbReference type="NCBI Taxonomy" id="39491"/>
    <lineage>
        <taxon>Bacteria</taxon>
        <taxon>Bacillati</taxon>
        <taxon>Bacillota</taxon>
        <taxon>Clostridia</taxon>
        <taxon>Lachnospirales</taxon>
        <taxon>Lachnospiraceae</taxon>
        <taxon>Agathobacter</taxon>
    </lineage>
</organism>
<feature type="non-terminal residue" evidence="3">
    <location>
        <position position="80"/>
    </location>
</feature>
<proteinExistence type="predicted"/>
<evidence type="ECO:0000313" key="4">
    <source>
        <dbReference type="Proteomes" id="UP001197847"/>
    </source>
</evidence>
<feature type="domain" description="Putative nitroreductase TM1586" evidence="2">
    <location>
        <begin position="2"/>
        <end position="66"/>
    </location>
</feature>
<evidence type="ECO:0000256" key="1">
    <source>
        <dbReference type="SAM" id="MobiDB-lite"/>
    </source>
</evidence>
<comment type="caution">
    <text evidence="3">The sequence shown here is derived from an EMBL/GenBank/DDBJ whole genome shotgun (WGS) entry which is preliminary data.</text>
</comment>
<gene>
    <name evidence="3" type="ORF">LK487_18380</name>
</gene>
<reference evidence="3" key="1">
    <citation type="submission" date="2021-10" db="EMBL/GenBank/DDBJ databases">
        <title>Collection of gut derived symbiotic bacterial strains cultured from healthy donors.</title>
        <authorList>
            <person name="Lin H."/>
            <person name="Littmann E."/>
            <person name="Claire K."/>
            <person name="Pamer E."/>
        </authorList>
    </citation>
    <scope>NUCLEOTIDE SEQUENCE</scope>
    <source>
        <strain evidence="3">MSK.22.92</strain>
    </source>
</reference>
<evidence type="ECO:0000313" key="3">
    <source>
        <dbReference type="EMBL" id="MCC2748940.1"/>
    </source>
</evidence>
<evidence type="ECO:0000259" key="2">
    <source>
        <dbReference type="Pfam" id="PF14512"/>
    </source>
</evidence>
<dbReference type="InterPro" id="IPR029478">
    <property type="entry name" value="TM1586_NiRdase"/>
</dbReference>
<name>A0AAW4WW65_9FIRM</name>
<dbReference type="Pfam" id="PF14512">
    <property type="entry name" value="TM1586_NiRdase"/>
    <property type="match status" value="1"/>
</dbReference>
<dbReference type="EMBL" id="JAJFBX010000346">
    <property type="protein sequence ID" value="MCC2748940.1"/>
    <property type="molecule type" value="Genomic_DNA"/>
</dbReference>